<evidence type="ECO:0000256" key="1">
    <source>
        <dbReference type="ARBA" id="ARBA00004990"/>
    </source>
</evidence>
<evidence type="ECO:0000256" key="8">
    <source>
        <dbReference type="ARBA" id="ARBA00032806"/>
    </source>
</evidence>
<evidence type="ECO:0000256" key="4">
    <source>
        <dbReference type="ARBA" id="ARBA00022598"/>
    </source>
</evidence>
<dbReference type="InterPro" id="IPR014729">
    <property type="entry name" value="Rossmann-like_a/b/a_fold"/>
</dbReference>
<dbReference type="EC" id="6.3.2.1" evidence="3"/>
<reference evidence="10" key="1">
    <citation type="submission" date="2020-05" db="EMBL/GenBank/DDBJ databases">
        <authorList>
            <person name="Chiriac C."/>
            <person name="Salcher M."/>
            <person name="Ghai R."/>
            <person name="Kavagutti S V."/>
        </authorList>
    </citation>
    <scope>NUCLEOTIDE SEQUENCE</scope>
</reference>
<keyword evidence="7" id="KW-0067">ATP-binding</keyword>
<dbReference type="UniPathway" id="UPA00028">
    <property type="reaction ID" value="UER00005"/>
</dbReference>
<organism evidence="10">
    <name type="scientific">freshwater metagenome</name>
    <dbReference type="NCBI Taxonomy" id="449393"/>
    <lineage>
        <taxon>unclassified sequences</taxon>
        <taxon>metagenomes</taxon>
        <taxon>ecological metagenomes</taxon>
    </lineage>
</organism>
<dbReference type="AlphaFoldDB" id="A0A6J5YD42"/>
<dbReference type="Pfam" id="PF02569">
    <property type="entry name" value="Pantoate_ligase"/>
    <property type="match status" value="1"/>
</dbReference>
<evidence type="ECO:0000256" key="6">
    <source>
        <dbReference type="ARBA" id="ARBA00022741"/>
    </source>
</evidence>
<dbReference type="EMBL" id="CAFBNC010000069">
    <property type="protein sequence ID" value="CAB4941827.1"/>
    <property type="molecule type" value="Genomic_DNA"/>
</dbReference>
<dbReference type="FunFam" id="3.40.50.620:FF:000013">
    <property type="entry name" value="Pantothenate synthetase"/>
    <property type="match status" value="1"/>
</dbReference>
<name>A0A6J5YD42_9ZZZZ</name>
<evidence type="ECO:0000256" key="2">
    <source>
        <dbReference type="ARBA" id="ARBA00009256"/>
    </source>
</evidence>
<evidence type="ECO:0000256" key="9">
    <source>
        <dbReference type="ARBA" id="ARBA00048258"/>
    </source>
</evidence>
<comment type="catalytic activity">
    <reaction evidence="9">
        <text>(R)-pantoate + beta-alanine + ATP = (R)-pantothenate + AMP + diphosphate + H(+)</text>
        <dbReference type="Rhea" id="RHEA:10912"/>
        <dbReference type="ChEBI" id="CHEBI:15378"/>
        <dbReference type="ChEBI" id="CHEBI:15980"/>
        <dbReference type="ChEBI" id="CHEBI:29032"/>
        <dbReference type="ChEBI" id="CHEBI:30616"/>
        <dbReference type="ChEBI" id="CHEBI:33019"/>
        <dbReference type="ChEBI" id="CHEBI:57966"/>
        <dbReference type="ChEBI" id="CHEBI:456215"/>
        <dbReference type="EC" id="6.3.2.1"/>
    </reaction>
</comment>
<dbReference type="PANTHER" id="PTHR21299:SF1">
    <property type="entry name" value="PANTOATE--BETA-ALANINE LIGASE"/>
    <property type="match status" value="1"/>
</dbReference>
<keyword evidence="5" id="KW-0566">Pantothenate biosynthesis</keyword>
<protein>
    <recommendedName>
        <fullName evidence="3">pantoate--beta-alanine ligase (AMP-forming)</fullName>
        <ecNumber evidence="3">6.3.2.1</ecNumber>
    </recommendedName>
    <alternativeName>
        <fullName evidence="8">Pantoate-activating enzyme</fullName>
    </alternativeName>
</protein>
<evidence type="ECO:0000256" key="5">
    <source>
        <dbReference type="ARBA" id="ARBA00022655"/>
    </source>
</evidence>
<dbReference type="Gene3D" id="3.30.1300.10">
    <property type="entry name" value="Pantoate-beta-alanine ligase, C-terminal domain"/>
    <property type="match status" value="1"/>
</dbReference>
<dbReference type="Gene3D" id="3.40.50.620">
    <property type="entry name" value="HUPs"/>
    <property type="match status" value="1"/>
</dbReference>
<dbReference type="HAMAP" id="MF_00158">
    <property type="entry name" value="PanC"/>
    <property type="match status" value="1"/>
</dbReference>
<dbReference type="GO" id="GO:0015940">
    <property type="term" value="P:pantothenate biosynthetic process"/>
    <property type="evidence" value="ECO:0007669"/>
    <property type="project" value="UniProtKB-UniPathway"/>
</dbReference>
<evidence type="ECO:0000256" key="7">
    <source>
        <dbReference type="ARBA" id="ARBA00022840"/>
    </source>
</evidence>
<dbReference type="CDD" id="cd00560">
    <property type="entry name" value="PanC"/>
    <property type="match status" value="1"/>
</dbReference>
<comment type="similarity">
    <text evidence="2">Belongs to the pantothenate synthetase family.</text>
</comment>
<comment type="pathway">
    <text evidence="1">Cofactor biosynthesis; (R)-pantothenate biosynthesis; (R)-pantothenate from (R)-pantoate and beta-alanine: step 1/1.</text>
</comment>
<dbReference type="PANTHER" id="PTHR21299">
    <property type="entry name" value="CYTIDYLATE KINASE/PANTOATE-BETA-ALANINE LIGASE"/>
    <property type="match status" value="1"/>
</dbReference>
<dbReference type="GO" id="GO:0005829">
    <property type="term" value="C:cytosol"/>
    <property type="evidence" value="ECO:0007669"/>
    <property type="project" value="TreeGrafter"/>
</dbReference>
<evidence type="ECO:0000313" key="10">
    <source>
        <dbReference type="EMBL" id="CAB4324070.1"/>
    </source>
</evidence>
<evidence type="ECO:0000313" key="11">
    <source>
        <dbReference type="EMBL" id="CAB4941827.1"/>
    </source>
</evidence>
<sequence length="284" mass="30505">MQVCATKSEFRRFLDDTRAAGRTVGLVPTMGALHAGHRSLMEAASAECDVVALTIFVNPLQFAPTEDLSKYPRPIERDLELAEAAGVGVVFTPTVEEMYPVPTATTVHLDGLTAPMEGAARPTHFDGVTTVVTKLFNIAGPCRAYFGEKDFQQLAVVRRMAADLDQPVEVVPSPIIREADGLAMSSRNIYLSIEDRAAALVLYRSLLAASELISAGERRASVVAAQLAADIASEPRAALEYAEVVDPLTLEPLDLLDVGTDVRLIVAARFATTRLLDNLGVRAS</sequence>
<dbReference type="InterPro" id="IPR042176">
    <property type="entry name" value="Pantoate_ligase_C"/>
</dbReference>
<dbReference type="EMBL" id="CAEMXZ010000099">
    <property type="protein sequence ID" value="CAB4324070.1"/>
    <property type="molecule type" value="Genomic_DNA"/>
</dbReference>
<dbReference type="NCBIfam" id="TIGR00018">
    <property type="entry name" value="panC"/>
    <property type="match status" value="1"/>
</dbReference>
<keyword evidence="6" id="KW-0547">Nucleotide-binding</keyword>
<keyword evidence="4" id="KW-0436">Ligase</keyword>
<proteinExistence type="inferred from homology"/>
<dbReference type="InterPro" id="IPR003721">
    <property type="entry name" value="Pantoate_ligase"/>
</dbReference>
<gene>
    <name evidence="10" type="ORF">UFOPK1392_01834</name>
    <name evidence="11" type="ORF">UFOPK3733_01344</name>
</gene>
<evidence type="ECO:0000256" key="3">
    <source>
        <dbReference type="ARBA" id="ARBA00012219"/>
    </source>
</evidence>
<dbReference type="GO" id="GO:0005524">
    <property type="term" value="F:ATP binding"/>
    <property type="evidence" value="ECO:0007669"/>
    <property type="project" value="UniProtKB-KW"/>
</dbReference>
<dbReference type="GO" id="GO:0004592">
    <property type="term" value="F:pantoate-beta-alanine ligase activity"/>
    <property type="evidence" value="ECO:0007669"/>
    <property type="project" value="UniProtKB-EC"/>
</dbReference>
<accession>A0A6J5YD42</accession>
<dbReference type="SUPFAM" id="SSF52374">
    <property type="entry name" value="Nucleotidylyl transferase"/>
    <property type="match status" value="1"/>
</dbReference>